<evidence type="ECO:0000256" key="5">
    <source>
        <dbReference type="ARBA" id="ARBA00022801"/>
    </source>
</evidence>
<dbReference type="InterPro" id="IPR000743">
    <property type="entry name" value="Glyco_hydro_28"/>
</dbReference>
<dbReference type="AlphaFoldDB" id="A0A6G1HK13"/>
<dbReference type="GO" id="GO:0005975">
    <property type="term" value="P:carbohydrate metabolic process"/>
    <property type="evidence" value="ECO:0007669"/>
    <property type="project" value="InterPro"/>
</dbReference>
<evidence type="ECO:0000256" key="2">
    <source>
        <dbReference type="ARBA" id="ARBA00008834"/>
    </source>
</evidence>
<dbReference type="Gene3D" id="2.160.20.10">
    <property type="entry name" value="Single-stranded right-handed beta-helix, Pectin lyase-like"/>
    <property type="match status" value="1"/>
</dbReference>
<keyword evidence="4 10" id="KW-0732">Signal</keyword>
<evidence type="ECO:0000256" key="7">
    <source>
        <dbReference type="ARBA" id="ARBA00023295"/>
    </source>
</evidence>
<evidence type="ECO:0000256" key="6">
    <source>
        <dbReference type="ARBA" id="ARBA00023180"/>
    </source>
</evidence>
<dbReference type="EMBL" id="ML996708">
    <property type="protein sequence ID" value="KAF2396244.1"/>
    <property type="molecule type" value="Genomic_DNA"/>
</dbReference>
<accession>A0A6G1HK13</accession>
<proteinExistence type="inferred from homology"/>
<evidence type="ECO:0000256" key="1">
    <source>
        <dbReference type="ARBA" id="ARBA00004613"/>
    </source>
</evidence>
<dbReference type="GO" id="GO:0005576">
    <property type="term" value="C:extracellular region"/>
    <property type="evidence" value="ECO:0007669"/>
    <property type="project" value="UniProtKB-SubCell"/>
</dbReference>
<evidence type="ECO:0000313" key="12">
    <source>
        <dbReference type="Proteomes" id="UP000799640"/>
    </source>
</evidence>
<evidence type="ECO:0000256" key="10">
    <source>
        <dbReference type="SAM" id="SignalP"/>
    </source>
</evidence>
<dbReference type="GO" id="GO:0004650">
    <property type="term" value="F:polygalacturonase activity"/>
    <property type="evidence" value="ECO:0007669"/>
    <property type="project" value="InterPro"/>
</dbReference>
<keyword evidence="3" id="KW-0964">Secreted</keyword>
<dbReference type="PANTHER" id="PTHR31736:SF8">
    <property type="entry name" value="PUTATIVE (AFU_ORTHOLOGUE AFUA_7G06410)-RELATED"/>
    <property type="match status" value="1"/>
</dbReference>
<dbReference type="InterPro" id="IPR011050">
    <property type="entry name" value="Pectin_lyase_fold/virulence"/>
</dbReference>
<evidence type="ECO:0000313" key="11">
    <source>
        <dbReference type="EMBL" id="KAF2396244.1"/>
    </source>
</evidence>
<name>A0A6G1HK13_9PEZI</name>
<keyword evidence="11" id="KW-0456">Lyase</keyword>
<evidence type="ECO:0000256" key="3">
    <source>
        <dbReference type="ARBA" id="ARBA00022525"/>
    </source>
</evidence>
<dbReference type="Pfam" id="PF00295">
    <property type="entry name" value="Glyco_hydro_28"/>
    <property type="match status" value="1"/>
</dbReference>
<evidence type="ECO:0000256" key="8">
    <source>
        <dbReference type="ARBA" id="ARBA00023316"/>
    </source>
</evidence>
<feature type="signal peptide" evidence="10">
    <location>
        <begin position="1"/>
        <end position="23"/>
    </location>
</feature>
<sequence length="413" mass="45304">MLSLRSLLFSIFVFSFLVAICHGEICTVTPGPKGKDDAPAIVNAFRRCGQNGKVIFLNKTYHINSVMNTTALRNCEIDLQGTLLWSNDIDYWLKHSMSIGYQNQSTVWFLGGDNITFHGGGVGTFDGNGQAWYEFVKGVSNYPRRPMGLTIWRARNSVFKGLRFIKSQMWTMTIIHSKSILLEDIYVNSSSSTRRPARNTDGADTMFSDDITFRRWTVVNGDDGISVKANTTNTLIEDSVFYGLGFAIGSIGQYAGVFETIQNITFRNSVYKGRSQAAYIKTWTGKSKGYPPNGGGGGLGFIHNITVTNITIANGTAVFGINRCTHFTNGGEAGDCGTSQFQIHDVSISHIRGNISKDVIADLRCSAAAPCSRIGFDDVHVFNSATGNRSTRYKCDSVVDPKGTICARKKSQT</sequence>
<evidence type="ECO:0000256" key="4">
    <source>
        <dbReference type="ARBA" id="ARBA00022729"/>
    </source>
</evidence>
<keyword evidence="12" id="KW-1185">Reference proteome</keyword>
<reference evidence="11" key="1">
    <citation type="journal article" date="2020" name="Stud. Mycol.">
        <title>101 Dothideomycetes genomes: a test case for predicting lifestyles and emergence of pathogens.</title>
        <authorList>
            <person name="Haridas S."/>
            <person name="Albert R."/>
            <person name="Binder M."/>
            <person name="Bloem J."/>
            <person name="Labutti K."/>
            <person name="Salamov A."/>
            <person name="Andreopoulos B."/>
            <person name="Baker S."/>
            <person name="Barry K."/>
            <person name="Bills G."/>
            <person name="Bluhm B."/>
            <person name="Cannon C."/>
            <person name="Castanera R."/>
            <person name="Culley D."/>
            <person name="Daum C."/>
            <person name="Ezra D."/>
            <person name="Gonzalez J."/>
            <person name="Henrissat B."/>
            <person name="Kuo A."/>
            <person name="Liang C."/>
            <person name="Lipzen A."/>
            <person name="Lutzoni F."/>
            <person name="Magnuson J."/>
            <person name="Mondo S."/>
            <person name="Nolan M."/>
            <person name="Ohm R."/>
            <person name="Pangilinan J."/>
            <person name="Park H.-J."/>
            <person name="Ramirez L."/>
            <person name="Alfaro M."/>
            <person name="Sun H."/>
            <person name="Tritt A."/>
            <person name="Yoshinaga Y."/>
            <person name="Zwiers L.-H."/>
            <person name="Turgeon B."/>
            <person name="Goodwin S."/>
            <person name="Spatafora J."/>
            <person name="Crous P."/>
            <person name="Grigoriev I."/>
        </authorList>
    </citation>
    <scope>NUCLEOTIDE SEQUENCE</scope>
    <source>
        <strain evidence="11">CBS 262.69</strain>
    </source>
</reference>
<keyword evidence="8" id="KW-0961">Cell wall biogenesis/degradation</keyword>
<dbReference type="Proteomes" id="UP000799640">
    <property type="component" value="Unassembled WGS sequence"/>
</dbReference>
<organism evidence="11 12">
    <name type="scientific">Trichodelitschia bisporula</name>
    <dbReference type="NCBI Taxonomy" id="703511"/>
    <lineage>
        <taxon>Eukaryota</taxon>
        <taxon>Fungi</taxon>
        <taxon>Dikarya</taxon>
        <taxon>Ascomycota</taxon>
        <taxon>Pezizomycotina</taxon>
        <taxon>Dothideomycetes</taxon>
        <taxon>Dothideomycetes incertae sedis</taxon>
        <taxon>Phaeotrichales</taxon>
        <taxon>Phaeotrichaceae</taxon>
        <taxon>Trichodelitschia</taxon>
    </lineage>
</organism>
<evidence type="ECO:0000256" key="9">
    <source>
        <dbReference type="RuleBase" id="RU361169"/>
    </source>
</evidence>
<keyword evidence="5 9" id="KW-0378">Hydrolase</keyword>
<dbReference type="InterPro" id="IPR012334">
    <property type="entry name" value="Pectin_lyas_fold"/>
</dbReference>
<dbReference type="PANTHER" id="PTHR31736">
    <property type="match status" value="1"/>
</dbReference>
<dbReference type="OrthoDB" id="187139at2759"/>
<dbReference type="GO" id="GO:0016829">
    <property type="term" value="F:lyase activity"/>
    <property type="evidence" value="ECO:0007669"/>
    <property type="project" value="UniProtKB-KW"/>
</dbReference>
<feature type="chain" id="PRO_5026311863" evidence="10">
    <location>
        <begin position="24"/>
        <end position="413"/>
    </location>
</feature>
<comment type="subcellular location">
    <subcellularLocation>
        <location evidence="1">Secreted</location>
    </subcellularLocation>
</comment>
<dbReference type="SUPFAM" id="SSF51126">
    <property type="entry name" value="Pectin lyase-like"/>
    <property type="match status" value="1"/>
</dbReference>
<comment type="similarity">
    <text evidence="2 9">Belongs to the glycosyl hydrolase 28 family.</text>
</comment>
<dbReference type="GO" id="GO:0071555">
    <property type="term" value="P:cell wall organization"/>
    <property type="evidence" value="ECO:0007669"/>
    <property type="project" value="UniProtKB-KW"/>
</dbReference>
<keyword evidence="6" id="KW-0325">Glycoprotein</keyword>
<gene>
    <name evidence="11" type="ORF">EJ06DRAFT_500736</name>
</gene>
<keyword evidence="7 9" id="KW-0326">Glycosidase</keyword>
<protein>
    <submittedName>
        <fullName evidence="11">Pectin lyase-like protein</fullName>
    </submittedName>
</protein>